<dbReference type="PRINTS" id="PR00406">
    <property type="entry name" value="CYTB5RDTASE"/>
</dbReference>
<dbReference type="GO" id="GO:0006221">
    <property type="term" value="P:pyrimidine nucleotide biosynthetic process"/>
    <property type="evidence" value="ECO:0007669"/>
    <property type="project" value="InterPro"/>
</dbReference>
<organism evidence="2">
    <name type="scientific">marine sediment metagenome</name>
    <dbReference type="NCBI Taxonomy" id="412755"/>
    <lineage>
        <taxon>unclassified sequences</taxon>
        <taxon>metagenomes</taxon>
        <taxon>ecological metagenomes</taxon>
    </lineage>
</organism>
<dbReference type="InterPro" id="IPR012165">
    <property type="entry name" value="Cyt_c3_hydrogenase_gsu"/>
</dbReference>
<dbReference type="GO" id="GO:0016491">
    <property type="term" value="F:oxidoreductase activity"/>
    <property type="evidence" value="ECO:0007669"/>
    <property type="project" value="InterPro"/>
</dbReference>
<dbReference type="Gene3D" id="3.40.50.80">
    <property type="entry name" value="Nucleotide-binding domain of ferredoxin-NADP reductase (FNR) module"/>
    <property type="match status" value="1"/>
</dbReference>
<feature type="non-terminal residue" evidence="2">
    <location>
        <position position="232"/>
    </location>
</feature>
<dbReference type="PIRSF" id="PIRSF006816">
    <property type="entry name" value="Cyc3_hyd_g"/>
    <property type="match status" value="1"/>
</dbReference>
<dbReference type="SUPFAM" id="SSF63380">
    <property type="entry name" value="Riboflavin synthase domain-like"/>
    <property type="match status" value="1"/>
</dbReference>
<dbReference type="InterPro" id="IPR017938">
    <property type="entry name" value="Riboflavin_synthase-like_b-brl"/>
</dbReference>
<gene>
    <name evidence="2" type="ORF">LCGC14_2518720</name>
</gene>
<comment type="caution">
    <text evidence="2">The sequence shown here is derived from an EMBL/GenBank/DDBJ whole genome shotgun (WGS) entry which is preliminary data.</text>
</comment>
<dbReference type="Pfam" id="PF00175">
    <property type="entry name" value="NAD_binding_1"/>
    <property type="match status" value="1"/>
</dbReference>
<dbReference type="InterPro" id="IPR039261">
    <property type="entry name" value="FNR_nucleotide-bd"/>
</dbReference>
<dbReference type="InterPro" id="IPR050353">
    <property type="entry name" value="PyrK_electron_transfer"/>
</dbReference>
<dbReference type="InterPro" id="IPR008333">
    <property type="entry name" value="Cbr1-like_FAD-bd_dom"/>
</dbReference>
<dbReference type="EMBL" id="LAZR01040577">
    <property type="protein sequence ID" value="KKL14141.1"/>
    <property type="molecule type" value="Genomic_DNA"/>
</dbReference>
<proteinExistence type="predicted"/>
<dbReference type="GO" id="GO:0050660">
    <property type="term" value="F:flavin adenine dinucleotide binding"/>
    <property type="evidence" value="ECO:0007669"/>
    <property type="project" value="InterPro"/>
</dbReference>
<accession>A0A0F9D8K5</accession>
<evidence type="ECO:0000259" key="1">
    <source>
        <dbReference type="PROSITE" id="PS51384"/>
    </source>
</evidence>
<dbReference type="CDD" id="cd06221">
    <property type="entry name" value="sulfite_reductase_like"/>
    <property type="match status" value="1"/>
</dbReference>
<dbReference type="AlphaFoldDB" id="A0A0F9D8K5"/>
<evidence type="ECO:0000313" key="2">
    <source>
        <dbReference type="EMBL" id="KKL14141.1"/>
    </source>
</evidence>
<protein>
    <recommendedName>
        <fullName evidence="1">FAD-binding FR-type domain-containing protein</fullName>
    </recommendedName>
</protein>
<dbReference type="PROSITE" id="PS51384">
    <property type="entry name" value="FAD_FR"/>
    <property type="match status" value="1"/>
</dbReference>
<dbReference type="PRINTS" id="PR00371">
    <property type="entry name" value="FPNCR"/>
</dbReference>
<sequence>MTTERTAERTGGLIPLDYTPSKMRIERIVPETSDVKTFRLGFCDERENERFSFRAGQFGLFSVFGAGEATFCIASSPTRKGYIECSVKRAGKVTDELDRRNEGDVIGFRGPYGNWFPIDRMEGKNLLFVGGGIGLAPLRSLIWNCLDLRDKFGKVCILYGARSVDDLVYKEELKAWQGTSGVQTVYTVDPGGETPEWDGRVGFVPTVLEEANPSPEDTIVVTCGPPIMIKFV</sequence>
<dbReference type="InterPro" id="IPR001433">
    <property type="entry name" value="OxRdtase_FAD/NAD-bd"/>
</dbReference>
<reference evidence="2" key="1">
    <citation type="journal article" date="2015" name="Nature">
        <title>Complex archaea that bridge the gap between prokaryotes and eukaryotes.</title>
        <authorList>
            <person name="Spang A."/>
            <person name="Saw J.H."/>
            <person name="Jorgensen S.L."/>
            <person name="Zaremba-Niedzwiedzka K."/>
            <person name="Martijn J."/>
            <person name="Lind A.E."/>
            <person name="van Eijk R."/>
            <person name="Schleper C."/>
            <person name="Guy L."/>
            <person name="Ettema T.J."/>
        </authorList>
    </citation>
    <scope>NUCLEOTIDE SEQUENCE</scope>
</reference>
<dbReference type="PANTHER" id="PTHR43513">
    <property type="entry name" value="DIHYDROOROTATE DEHYDROGENASE B (NAD(+)), ELECTRON TRANSFER SUBUNIT"/>
    <property type="match status" value="1"/>
</dbReference>
<dbReference type="Gene3D" id="2.40.30.10">
    <property type="entry name" value="Translation factors"/>
    <property type="match status" value="1"/>
</dbReference>
<dbReference type="SUPFAM" id="SSF52343">
    <property type="entry name" value="Ferredoxin reductase-like, C-terminal NADP-linked domain"/>
    <property type="match status" value="1"/>
</dbReference>
<dbReference type="InterPro" id="IPR017927">
    <property type="entry name" value="FAD-bd_FR_type"/>
</dbReference>
<dbReference type="InterPro" id="IPR001709">
    <property type="entry name" value="Flavoprot_Pyr_Nucl_cyt_Rdtase"/>
</dbReference>
<dbReference type="Pfam" id="PF00970">
    <property type="entry name" value="FAD_binding_6"/>
    <property type="match status" value="1"/>
</dbReference>
<dbReference type="GO" id="GO:0051537">
    <property type="term" value="F:2 iron, 2 sulfur cluster binding"/>
    <property type="evidence" value="ECO:0007669"/>
    <property type="project" value="InterPro"/>
</dbReference>
<feature type="domain" description="FAD-binding FR-type" evidence="1">
    <location>
        <begin position="18"/>
        <end position="118"/>
    </location>
</feature>
<dbReference type="PANTHER" id="PTHR43513:SF1">
    <property type="entry name" value="ANAEROBIC SULFITE REDUCTASE SUBUNIT B"/>
    <property type="match status" value="1"/>
</dbReference>
<name>A0A0F9D8K5_9ZZZZ</name>